<keyword evidence="3" id="KW-0547">Nucleotide-binding</keyword>
<accession>A0A820TR42</accession>
<organism evidence="10 11">
    <name type="scientific">Rotaria socialis</name>
    <dbReference type="NCBI Taxonomy" id="392032"/>
    <lineage>
        <taxon>Eukaryota</taxon>
        <taxon>Metazoa</taxon>
        <taxon>Spiralia</taxon>
        <taxon>Gnathifera</taxon>
        <taxon>Rotifera</taxon>
        <taxon>Eurotatoria</taxon>
        <taxon>Bdelloidea</taxon>
        <taxon>Philodinida</taxon>
        <taxon>Philodinidae</taxon>
        <taxon>Rotaria</taxon>
    </lineage>
</organism>
<dbReference type="FunFam" id="3.30.30.30:FF:000001">
    <property type="entry name" value="heat shock 70 kDa protein-like"/>
    <property type="match status" value="1"/>
</dbReference>
<dbReference type="GO" id="GO:0140662">
    <property type="term" value="F:ATP-dependent protein folding chaperone"/>
    <property type="evidence" value="ECO:0007669"/>
    <property type="project" value="InterPro"/>
</dbReference>
<reference evidence="10" key="1">
    <citation type="submission" date="2021-02" db="EMBL/GenBank/DDBJ databases">
        <authorList>
            <person name="Nowell W R."/>
        </authorList>
    </citation>
    <scope>NUCLEOTIDE SEQUENCE</scope>
</reference>
<dbReference type="PRINTS" id="PR00301">
    <property type="entry name" value="HEATSHOCK70"/>
</dbReference>
<dbReference type="InterPro" id="IPR013087">
    <property type="entry name" value="Znf_C2H2_type"/>
</dbReference>
<keyword evidence="7" id="KW-0175">Coiled coil</keyword>
<dbReference type="NCBIfam" id="NF001413">
    <property type="entry name" value="PRK00290.1"/>
    <property type="match status" value="1"/>
</dbReference>
<dbReference type="SUPFAM" id="SSF100920">
    <property type="entry name" value="Heat shock protein 70kD (HSP70), peptide-binding domain"/>
    <property type="match status" value="1"/>
</dbReference>
<evidence type="ECO:0000256" key="4">
    <source>
        <dbReference type="ARBA" id="ARBA00022840"/>
    </source>
</evidence>
<dbReference type="Gene3D" id="3.30.160.60">
    <property type="entry name" value="Classic Zinc Finger"/>
    <property type="match status" value="1"/>
</dbReference>
<keyword evidence="4" id="KW-0067">ATP-binding</keyword>
<dbReference type="InterPro" id="IPR043129">
    <property type="entry name" value="ATPase_NBD"/>
</dbReference>
<keyword evidence="5" id="KW-0862">Zinc</keyword>
<dbReference type="Gene3D" id="2.120.10.30">
    <property type="entry name" value="TolB, C-terminal domain"/>
    <property type="match status" value="2"/>
</dbReference>
<dbReference type="PROSITE" id="PS00028">
    <property type="entry name" value="ZINC_FINGER_C2H2_1"/>
    <property type="match status" value="1"/>
</dbReference>
<dbReference type="Gene3D" id="3.90.640.10">
    <property type="entry name" value="Actin, Chain A, domain 4"/>
    <property type="match status" value="1"/>
</dbReference>
<dbReference type="Pfam" id="PF00643">
    <property type="entry name" value="zf-B_box"/>
    <property type="match status" value="1"/>
</dbReference>
<comment type="similarity">
    <text evidence="1">Belongs to the heat shock protein 70 family.</text>
</comment>
<dbReference type="PANTHER" id="PTHR19375">
    <property type="entry name" value="HEAT SHOCK PROTEIN 70KDA"/>
    <property type="match status" value="1"/>
</dbReference>
<evidence type="ECO:0000256" key="7">
    <source>
        <dbReference type="SAM" id="Coils"/>
    </source>
</evidence>
<keyword evidence="8" id="KW-1133">Transmembrane helix</keyword>
<gene>
    <name evidence="10" type="ORF">TSG867_LOCUS19012</name>
</gene>
<dbReference type="Gene3D" id="1.20.1270.10">
    <property type="match status" value="1"/>
</dbReference>
<feature type="repeat" description="NHL" evidence="6">
    <location>
        <begin position="329"/>
        <end position="365"/>
    </location>
</feature>
<evidence type="ECO:0000313" key="11">
    <source>
        <dbReference type="Proteomes" id="UP000663862"/>
    </source>
</evidence>
<dbReference type="SUPFAM" id="SSF100934">
    <property type="entry name" value="Heat shock protein 70kD (HSP70), C-terminal subdomain"/>
    <property type="match status" value="1"/>
</dbReference>
<sequence length="1309" mass="146243">MTDRTTDTLVDHLSAKSTALPMETKTYEKFDFDDSIEVKRKSRKELGTLLKTVLALVVIAIVATAVITPTVLLTRPTAQFTTTSTTTNSLAISSTVTTTTPKTMTTNTRTATTTTTTTATTTTTTTATTTTTTTATTTTTTTATTTTTTTATTTKTPTQQLVIPTISVNAKWVQTGVTVAGGHGVGSVTNQFQYPRRLFVDDDQTMVIADQYNHRIIQWKKGDTNGQVVAGGNGKGSGLNQLYVSTDVLIDKETESLIICDQSNRRVVRWSRRSDTTQGDIVIDRIRCVGLAMDDQKYLYVSDDDKHEVTRYQLGDKTGTLVAGDNGQGDDLNQLNWPTDLFVDRQQTIYVSDSDNHRVMKWNKDAKEGIVVAGGLFVDILDTVYVSDTNNHRLMRWSQGAKQGTVIIGGNGEGAGANQFNTPVGIGIDLSTSYSCVGVFRHGKVEIIPNEEGNRITPSYVAFTDEEILIGDAAKNQVGMNPYNTVFNTQRLIGRKYSDETVQGDMKNWPFKVINEVGKPKIQVQYKHETKVFTPEEISSLILAKMKEIAETYLGQEVTGAIIAVPAYFNDAQRQATKDAATIAGLIALRITNAPTLAAIGYGVNKKLSSERSVLIFDLGGGTFNVSILTIEEGIYEVKSTAGDTHLGGEDFDDRMVQHFIQEFKIKHGQDLNENKPAVRRLRTSCECAKRTLSTSRQASIEIDSLHQGIDFYSTITRERFEEINTDLFCSTLKPVEKALRDAKMDKASIHEIIFVGGSTRIEKVQKLVQNFFDGKELNKSINPDEAVTYGAAIQAAILTNDKSEMIPHVLWFDVAPISLGIETAGGVMTALIKRNTIIPTKISQEFTTSIDNQSAISIAVYEGERSMARDNHLLGEFELSNIPAAPHGVPQIEVIFDIDANSILNVSVMDKSSGKEKKITITNDKERLSRDQIERMISDAEKYKKDNEIRCERITAKNSLESYCFDMKTNIIDNKMTSKFGDYNKRKMLDAIEDMLEWLKANQLAAKEQLEAKLKEIEQICTLMSAKFRLDEHDAEENSERSASHAMAKIMCSNDHTVEAELWCMNCEQSYCSKCFEQVHELPALKKKNHESIPIHHKPLGFVQCEEHHRQKLEFRCNNCQKLVCNRCVILKHRDSSLHEIVEIDDVALHKTHLLETLCKNIQSSLNECAKPSTDNSEDSIQTVTRTFESIHTMITNREKEFVRKILEIQIKTKKLDDQRTIEMANIQELLNKHCKELKDMTSKNDPTILLKVHEELTQHLTKLMERIKGVKVPIQTRYQIKGIDELEEKISNVFQTIRAIAQDDGIS</sequence>
<protein>
    <recommendedName>
        <fullName evidence="9">B box-type domain-containing protein</fullName>
    </recommendedName>
</protein>
<dbReference type="Gene3D" id="2.60.34.10">
    <property type="entry name" value="Substrate Binding Domain Of DNAk, Chain A, domain 1"/>
    <property type="match status" value="1"/>
</dbReference>
<dbReference type="InterPro" id="IPR011042">
    <property type="entry name" value="6-blade_b-propeller_TolB-like"/>
</dbReference>
<feature type="transmembrane region" description="Helical" evidence="8">
    <location>
        <begin position="49"/>
        <end position="73"/>
    </location>
</feature>
<name>A0A820TR42_9BILA</name>
<dbReference type="GO" id="GO:0008270">
    <property type="term" value="F:zinc ion binding"/>
    <property type="evidence" value="ECO:0007669"/>
    <property type="project" value="UniProtKB-KW"/>
</dbReference>
<dbReference type="InterPro" id="IPR001258">
    <property type="entry name" value="NHL_repeat"/>
</dbReference>
<dbReference type="SUPFAM" id="SSF101898">
    <property type="entry name" value="NHL repeat"/>
    <property type="match status" value="2"/>
</dbReference>
<dbReference type="GO" id="GO:0005524">
    <property type="term" value="F:ATP binding"/>
    <property type="evidence" value="ECO:0007669"/>
    <property type="project" value="UniProtKB-KW"/>
</dbReference>
<dbReference type="EMBL" id="CAJOBQ010001303">
    <property type="protein sequence ID" value="CAF4475526.1"/>
    <property type="molecule type" value="Genomic_DNA"/>
</dbReference>
<keyword evidence="8" id="KW-0812">Transmembrane</keyword>
<evidence type="ECO:0000256" key="5">
    <source>
        <dbReference type="PROSITE-ProRule" id="PRU00024"/>
    </source>
</evidence>
<evidence type="ECO:0000256" key="2">
    <source>
        <dbReference type="ARBA" id="ARBA00022737"/>
    </source>
</evidence>
<dbReference type="FunFam" id="2.60.34.10:FF:000002">
    <property type="entry name" value="Heat shock 70 kDa"/>
    <property type="match status" value="1"/>
</dbReference>
<dbReference type="SUPFAM" id="SSF57845">
    <property type="entry name" value="B-box zinc-binding domain"/>
    <property type="match status" value="1"/>
</dbReference>
<dbReference type="FunFam" id="3.90.640.10:FF:000134">
    <property type="entry name" value="Heat shock cognate 71 kDa protein"/>
    <property type="match status" value="1"/>
</dbReference>
<keyword evidence="5" id="KW-0863">Zinc-finger</keyword>
<dbReference type="Gene3D" id="3.30.420.40">
    <property type="match status" value="2"/>
</dbReference>
<dbReference type="InterPro" id="IPR029048">
    <property type="entry name" value="HSP70_C_sf"/>
</dbReference>
<dbReference type="PROSITE" id="PS00329">
    <property type="entry name" value="HSP70_2"/>
    <property type="match status" value="1"/>
</dbReference>
<dbReference type="PROSITE" id="PS51125">
    <property type="entry name" value="NHL"/>
    <property type="match status" value="1"/>
</dbReference>
<proteinExistence type="inferred from homology"/>
<dbReference type="Proteomes" id="UP000663862">
    <property type="component" value="Unassembled WGS sequence"/>
</dbReference>
<evidence type="ECO:0000313" key="10">
    <source>
        <dbReference type="EMBL" id="CAF4475526.1"/>
    </source>
</evidence>
<dbReference type="Pfam" id="PF22586">
    <property type="entry name" value="ANCHR-like_BBOX"/>
    <property type="match status" value="1"/>
</dbReference>
<feature type="coiled-coil region" evidence="7">
    <location>
        <begin position="1001"/>
        <end position="1028"/>
    </location>
</feature>
<keyword evidence="5" id="KW-0479">Metal-binding</keyword>
<dbReference type="InterPro" id="IPR029047">
    <property type="entry name" value="HSP70_peptide-bd_sf"/>
</dbReference>
<dbReference type="Gene3D" id="3.30.30.30">
    <property type="match status" value="1"/>
</dbReference>
<comment type="caution">
    <text evidence="10">The sequence shown here is derived from an EMBL/GenBank/DDBJ whole genome shotgun (WGS) entry which is preliminary data.</text>
</comment>
<dbReference type="FunFam" id="3.30.420.40:FF:000172">
    <property type="entry name" value="Heat shock 70 kDa protein"/>
    <property type="match status" value="1"/>
</dbReference>
<evidence type="ECO:0000256" key="3">
    <source>
        <dbReference type="ARBA" id="ARBA00022741"/>
    </source>
</evidence>
<evidence type="ECO:0000256" key="6">
    <source>
        <dbReference type="PROSITE-ProRule" id="PRU00504"/>
    </source>
</evidence>
<keyword evidence="8" id="KW-0472">Membrane</keyword>
<dbReference type="InterPro" id="IPR013126">
    <property type="entry name" value="Hsp_70_fam"/>
</dbReference>
<evidence type="ECO:0000259" key="9">
    <source>
        <dbReference type="PROSITE" id="PS50119"/>
    </source>
</evidence>
<evidence type="ECO:0000256" key="1">
    <source>
        <dbReference type="ARBA" id="ARBA00007381"/>
    </source>
</evidence>
<feature type="domain" description="B box-type" evidence="9">
    <location>
        <begin position="1048"/>
        <end position="1096"/>
    </location>
</feature>
<dbReference type="PROSITE" id="PS50119">
    <property type="entry name" value="ZF_BBOX"/>
    <property type="match status" value="2"/>
</dbReference>
<keyword evidence="2" id="KW-0677">Repeat</keyword>
<dbReference type="SUPFAM" id="SSF53067">
    <property type="entry name" value="Actin-like ATPase domain"/>
    <property type="match status" value="2"/>
</dbReference>
<evidence type="ECO:0000256" key="8">
    <source>
        <dbReference type="SAM" id="Phobius"/>
    </source>
</evidence>
<dbReference type="Pfam" id="PF00012">
    <property type="entry name" value="HSP70"/>
    <property type="match status" value="1"/>
</dbReference>
<dbReference type="InterPro" id="IPR018181">
    <property type="entry name" value="Heat_shock_70_CS"/>
</dbReference>
<dbReference type="InterPro" id="IPR000315">
    <property type="entry name" value="Znf_B-box"/>
</dbReference>
<dbReference type="FunFam" id="3.30.420.40:FF:000026">
    <property type="entry name" value="Heat shock protein 70"/>
    <property type="match status" value="1"/>
</dbReference>
<dbReference type="CDD" id="cd05819">
    <property type="entry name" value="NHL"/>
    <property type="match status" value="1"/>
</dbReference>
<feature type="domain" description="B box-type" evidence="9">
    <location>
        <begin position="1106"/>
        <end position="1145"/>
    </location>
</feature>